<dbReference type="InterPro" id="IPR031488">
    <property type="entry name" value="Zn_ribbon_mio"/>
</dbReference>
<dbReference type="FunCoup" id="E0VU36">
    <property type="interactions" value="1412"/>
</dbReference>
<dbReference type="InterPro" id="IPR036322">
    <property type="entry name" value="WD40_repeat_dom_sf"/>
</dbReference>
<dbReference type="GO" id="GO:1904263">
    <property type="term" value="P:positive regulation of TORC1 signaling"/>
    <property type="evidence" value="ECO:0007669"/>
    <property type="project" value="TreeGrafter"/>
</dbReference>
<dbReference type="KEGG" id="phu:Phum_PHUM444950"/>
<dbReference type="RefSeq" id="XP_002429630.1">
    <property type="nucleotide sequence ID" value="XM_002429585.1"/>
</dbReference>
<evidence type="ECO:0000313" key="8">
    <source>
        <dbReference type="Proteomes" id="UP000009046"/>
    </source>
</evidence>
<evidence type="ECO:0000313" key="7">
    <source>
        <dbReference type="EnsemblMetazoa" id="PHUM444950-PA"/>
    </source>
</evidence>
<proteinExistence type="inferred from homology"/>
<dbReference type="Proteomes" id="UP000009046">
    <property type="component" value="Unassembled WGS sequence"/>
</dbReference>
<organism>
    <name type="scientific">Pediculus humanus subsp. corporis</name>
    <name type="common">Body louse</name>
    <dbReference type="NCBI Taxonomy" id="121224"/>
    <lineage>
        <taxon>Eukaryota</taxon>
        <taxon>Metazoa</taxon>
        <taxon>Ecdysozoa</taxon>
        <taxon>Arthropoda</taxon>
        <taxon>Hexapoda</taxon>
        <taxon>Insecta</taxon>
        <taxon>Pterygota</taxon>
        <taxon>Neoptera</taxon>
        <taxon>Paraneoptera</taxon>
        <taxon>Psocodea</taxon>
        <taxon>Troctomorpha</taxon>
        <taxon>Phthiraptera</taxon>
        <taxon>Anoplura</taxon>
        <taxon>Pediculidae</taxon>
        <taxon>Pediculus</taxon>
    </lineage>
</organism>
<dbReference type="CDD" id="cd16691">
    <property type="entry name" value="mRING-H2-C3H3C2_Mio"/>
    <property type="match status" value="1"/>
</dbReference>
<dbReference type="InterPro" id="IPR015943">
    <property type="entry name" value="WD40/YVTN_repeat-like_dom_sf"/>
</dbReference>
<dbReference type="STRING" id="121224.E0VU36"/>
<name>E0VU36_PEDHC</name>
<dbReference type="PANTHER" id="PTHR16453:SF9">
    <property type="entry name" value="GATOR COMPLEX PROTEIN MIOS"/>
    <property type="match status" value="1"/>
</dbReference>
<accession>E0VU36</accession>
<dbReference type="Gene3D" id="2.130.10.10">
    <property type="entry name" value="YVTN repeat-like/Quinoprotein amine dehydrogenase"/>
    <property type="match status" value="1"/>
</dbReference>
<dbReference type="GeneID" id="8231169"/>
<sequence length="833" mass="93765">MGSVGLEVLWSNVYPDKFVTWGTAIYLYEISIIKNTSLKTISHVKTSDTTHATLLATNSTHRYVKCVDICPRKDIDILLAIGQANGKVVLDSFGSSDSDAVGCEFSPLHPRPCNAVVWNPFETNIIAAGLEKFRTEPAVSLWDAFRYSRHVPDEGQNVKALLEIGMSDTAHSLAWINSYCLVAGFNNKCLKIIDRRDSAKIVNSTMTKAVYGINMEIHNKHTLASFFENQICVWDVRNFEKPISTITRPKSIAKILWCPTRSNRLGSLQRDSNVIMLHDLQMASVGNEDVEPPMLERSVQPSSGYNIASFSWHPFNESRLLTISLSGQITDYSLTERITLNWLPCSQLVWTHGGKYLKILKESNDLYVSLNDVSSKIKRRALLEYGLKPDLAQNGELAEDENLKNLWTWFHSSRNLVEKGIIKSHSNFHPGVLSVINLETLKSHSNHITWPDFNNSAYIKIYRSEERDAALQLCGWKFERDSSGVVDFVQKLQSRGMYSRAAAIAIFNLKLRLAINILNVEEENQNKRNKTSNLGIIVMALSGFSDERTSMWRENCVQSRACLTDPYMRASFAFMTAENENYDSVLSEYGMAVEDRVAFACIYLNDTKLTEYLIRLSDTLVEEGDLAGILLTGASLEGAKLLQKYLDFTGDVQSVSLLGVRAFPLEIQMNSNVQNWFSSYQQLLDSKKLWEQRAHFDLALNSVNQSDKLQQQVFVLCNFCGKSISSYVQGVTRTRTQYPRVGPNNNKLKMSSCPNCRKPLPRCAICLAHMGTPLNESFSSKKVSNLASWFTWCQSCRHGGHAGHINNWFEKHSECPVTGCCCKCFSLDSAGST</sequence>
<dbReference type="InterPro" id="IPR049092">
    <property type="entry name" value="MIOS_a-sol"/>
</dbReference>
<dbReference type="AlphaFoldDB" id="E0VU36"/>
<reference evidence="7" key="3">
    <citation type="submission" date="2021-02" db="UniProtKB">
        <authorList>
            <consortium name="EnsemblMetazoa"/>
        </authorList>
    </citation>
    <scope>IDENTIFICATION</scope>
    <source>
        <strain evidence="7">USDA</strain>
    </source>
</reference>
<dbReference type="Pfam" id="PF21719">
    <property type="entry name" value="MIOS_a-sol"/>
    <property type="match status" value="1"/>
</dbReference>
<comment type="similarity">
    <text evidence="1">Belongs to the WD repeat mio family.</text>
</comment>
<dbReference type="EMBL" id="DS235779">
    <property type="protein sequence ID" value="EEB16892.1"/>
    <property type="molecule type" value="Genomic_DNA"/>
</dbReference>
<evidence type="ECO:0000256" key="3">
    <source>
        <dbReference type="ARBA" id="ARBA00022737"/>
    </source>
</evidence>
<dbReference type="EMBL" id="AAZO01005435">
    <property type="status" value="NOT_ANNOTATED_CDS"/>
    <property type="molecule type" value="Genomic_DNA"/>
</dbReference>
<keyword evidence="8" id="KW-1185">Reference proteome</keyword>
<dbReference type="SUPFAM" id="SSF50978">
    <property type="entry name" value="WD40 repeat-like"/>
    <property type="match status" value="1"/>
</dbReference>
<dbReference type="OMA" id="YWIASYL"/>
<reference evidence="6" key="1">
    <citation type="submission" date="2007-04" db="EMBL/GenBank/DDBJ databases">
        <title>Annotation of Pediculus humanus corporis strain USDA.</title>
        <authorList>
            <person name="Kirkness E."/>
            <person name="Hannick L."/>
            <person name="Hass B."/>
            <person name="Bruggner R."/>
            <person name="Lawson D."/>
            <person name="Bidwell S."/>
            <person name="Joardar V."/>
            <person name="Caler E."/>
            <person name="Walenz B."/>
            <person name="Inman J."/>
            <person name="Schobel S."/>
            <person name="Galinsky K."/>
            <person name="Amedeo P."/>
            <person name="Strausberg R."/>
        </authorList>
    </citation>
    <scope>NUCLEOTIDE SEQUENCE</scope>
    <source>
        <strain evidence="6">USDA</strain>
    </source>
</reference>
<dbReference type="InterPro" id="IPR037593">
    <property type="entry name" value="MIOS/Sea4"/>
</dbReference>
<feature type="domain" description="MIOS-like alpha-solenoid" evidence="5">
    <location>
        <begin position="377"/>
        <end position="603"/>
    </location>
</feature>
<evidence type="ECO:0000256" key="1">
    <source>
        <dbReference type="ARBA" id="ARBA00009713"/>
    </source>
</evidence>
<dbReference type="HOGENOM" id="CLU_005843_1_0_1"/>
<evidence type="ECO:0000259" key="5">
    <source>
        <dbReference type="Pfam" id="PF21719"/>
    </source>
</evidence>
<dbReference type="Pfam" id="PF21720">
    <property type="entry name" value="MIOS_WD40"/>
    <property type="match status" value="1"/>
</dbReference>
<reference evidence="6" key="2">
    <citation type="submission" date="2007-04" db="EMBL/GenBank/DDBJ databases">
        <title>The genome of the human body louse.</title>
        <authorList>
            <consortium name="The Human Body Louse Genome Consortium"/>
            <person name="Kirkness E."/>
            <person name="Walenz B."/>
            <person name="Hass B."/>
            <person name="Bruggner R."/>
            <person name="Strausberg R."/>
        </authorList>
    </citation>
    <scope>NUCLEOTIDE SEQUENCE</scope>
    <source>
        <strain evidence="6">USDA</strain>
    </source>
</reference>
<feature type="domain" description="GATOR2 complex protein MIO zinc-ribbon like" evidence="4">
    <location>
        <begin position="717"/>
        <end position="824"/>
    </location>
</feature>
<dbReference type="PANTHER" id="PTHR16453">
    <property type="entry name" value="WD40 DOMAIN-CONTAINING PROTEIN MIO FAMILY MEMBER"/>
    <property type="match status" value="1"/>
</dbReference>
<dbReference type="Pfam" id="PF17034">
    <property type="entry name" value="zinc_ribbon_16"/>
    <property type="match status" value="1"/>
</dbReference>
<keyword evidence="2" id="KW-0853">WD repeat</keyword>
<gene>
    <name evidence="7" type="primary">8231169</name>
    <name evidence="6" type="ORF">Phum_PHUM444950</name>
</gene>
<dbReference type="eggNOG" id="KOG1008">
    <property type="taxonomic scope" value="Eukaryota"/>
</dbReference>
<evidence type="ECO:0000259" key="4">
    <source>
        <dbReference type="Pfam" id="PF17034"/>
    </source>
</evidence>
<dbReference type="GO" id="GO:0034198">
    <property type="term" value="P:cellular response to amino acid starvation"/>
    <property type="evidence" value="ECO:0007669"/>
    <property type="project" value="TreeGrafter"/>
</dbReference>
<evidence type="ECO:0000313" key="6">
    <source>
        <dbReference type="EMBL" id="EEB16892.1"/>
    </source>
</evidence>
<dbReference type="InParanoid" id="E0VU36"/>
<evidence type="ECO:0000256" key="2">
    <source>
        <dbReference type="ARBA" id="ARBA00022574"/>
    </source>
</evidence>
<dbReference type="GO" id="GO:0005737">
    <property type="term" value="C:cytoplasm"/>
    <property type="evidence" value="ECO:0007669"/>
    <property type="project" value="TreeGrafter"/>
</dbReference>
<protein>
    <submittedName>
        <fullName evidence="6 7">Uncharacterized protein</fullName>
    </submittedName>
</protein>
<dbReference type="OrthoDB" id="341486at2759"/>
<keyword evidence="3" id="KW-0677">Repeat</keyword>
<dbReference type="EnsemblMetazoa" id="PHUM444950-RA">
    <property type="protein sequence ID" value="PHUM444950-PA"/>
    <property type="gene ID" value="PHUM444950"/>
</dbReference>
<dbReference type="CTD" id="8231169"/>
<dbReference type="VEuPathDB" id="VectorBase:PHUM444950"/>